<feature type="region of interest" description="Disordered" evidence="1">
    <location>
        <begin position="181"/>
        <end position="253"/>
    </location>
</feature>
<feature type="transmembrane region" description="Helical" evidence="2">
    <location>
        <begin position="486"/>
        <end position="505"/>
    </location>
</feature>
<comment type="caution">
    <text evidence="3">The sequence shown here is derived from an EMBL/GenBank/DDBJ whole genome shotgun (WGS) entry which is preliminary data.</text>
</comment>
<feature type="compositionally biased region" description="Basic and acidic residues" evidence="1">
    <location>
        <begin position="131"/>
        <end position="148"/>
    </location>
</feature>
<accession>A0AAW0YDV5</accession>
<organism evidence="3 4">
    <name type="scientific">Cherax quadricarinatus</name>
    <name type="common">Australian red claw crayfish</name>
    <dbReference type="NCBI Taxonomy" id="27406"/>
    <lineage>
        <taxon>Eukaryota</taxon>
        <taxon>Metazoa</taxon>
        <taxon>Ecdysozoa</taxon>
        <taxon>Arthropoda</taxon>
        <taxon>Crustacea</taxon>
        <taxon>Multicrustacea</taxon>
        <taxon>Malacostraca</taxon>
        <taxon>Eumalacostraca</taxon>
        <taxon>Eucarida</taxon>
        <taxon>Decapoda</taxon>
        <taxon>Pleocyemata</taxon>
        <taxon>Astacidea</taxon>
        <taxon>Parastacoidea</taxon>
        <taxon>Parastacidae</taxon>
        <taxon>Cherax</taxon>
    </lineage>
</organism>
<feature type="compositionally biased region" description="Basic residues" evidence="1">
    <location>
        <begin position="1"/>
        <end position="11"/>
    </location>
</feature>
<reference evidence="3" key="2">
    <citation type="submission" date="2024-01" db="EMBL/GenBank/DDBJ databases">
        <authorList>
            <person name="He J."/>
            <person name="Wang M."/>
            <person name="Zheng J."/>
            <person name="Liu Z."/>
        </authorList>
    </citation>
    <scope>NUCLEOTIDE SEQUENCE</scope>
    <source>
        <strain evidence="3">ZL_2023a</strain>
        <tissue evidence="3">Muscle</tissue>
    </source>
</reference>
<evidence type="ECO:0000256" key="2">
    <source>
        <dbReference type="SAM" id="Phobius"/>
    </source>
</evidence>
<dbReference type="EMBL" id="JARKIK010000008">
    <property type="protein sequence ID" value="KAK8749995.1"/>
    <property type="molecule type" value="Genomic_DNA"/>
</dbReference>
<feature type="region of interest" description="Disordered" evidence="1">
    <location>
        <begin position="130"/>
        <end position="160"/>
    </location>
</feature>
<name>A0AAW0YDV5_CHEQU</name>
<dbReference type="AlphaFoldDB" id="A0AAW0YDV5"/>
<proteinExistence type="predicted"/>
<feature type="compositionally biased region" description="Basic residues" evidence="1">
    <location>
        <begin position="240"/>
        <end position="253"/>
    </location>
</feature>
<keyword evidence="2" id="KW-0812">Transmembrane</keyword>
<feature type="compositionally biased region" description="Basic residues" evidence="1">
    <location>
        <begin position="215"/>
        <end position="226"/>
    </location>
</feature>
<evidence type="ECO:0000256" key="1">
    <source>
        <dbReference type="SAM" id="MobiDB-lite"/>
    </source>
</evidence>
<feature type="compositionally biased region" description="Polar residues" evidence="1">
    <location>
        <begin position="191"/>
        <end position="201"/>
    </location>
</feature>
<feature type="transmembrane region" description="Helical" evidence="2">
    <location>
        <begin position="439"/>
        <end position="458"/>
    </location>
</feature>
<keyword evidence="2" id="KW-0472">Membrane</keyword>
<keyword evidence="4" id="KW-1185">Reference proteome</keyword>
<feature type="region of interest" description="Disordered" evidence="1">
    <location>
        <begin position="1"/>
        <end position="40"/>
    </location>
</feature>
<protein>
    <submittedName>
        <fullName evidence="3">Uncharacterized protein</fullName>
    </submittedName>
</protein>
<reference evidence="3 4" key="1">
    <citation type="journal article" date="2024" name="BMC Genomics">
        <title>Genome assembly of redclaw crayfish (Cherax quadricarinatus) provides insights into its immune adaptation and hypoxia tolerance.</title>
        <authorList>
            <person name="Liu Z."/>
            <person name="Zheng J."/>
            <person name="Li H."/>
            <person name="Fang K."/>
            <person name="Wang S."/>
            <person name="He J."/>
            <person name="Zhou D."/>
            <person name="Weng S."/>
            <person name="Chi M."/>
            <person name="Gu Z."/>
            <person name="He J."/>
            <person name="Li F."/>
            <person name="Wang M."/>
        </authorList>
    </citation>
    <scope>NUCLEOTIDE SEQUENCE [LARGE SCALE GENOMIC DNA]</scope>
    <source>
        <strain evidence="3">ZL_2023a</strain>
    </source>
</reference>
<gene>
    <name evidence="3" type="ORF">OTU49_015174</name>
</gene>
<keyword evidence="2" id="KW-1133">Transmembrane helix</keyword>
<sequence>MERNAVNKRGHTVSPDDGCLPTHSDDKDTSQITTPPNILEHVPSSHIAGIRNNERKVVQEEGQTVRERYIKQDEKEHAQFCDTNDNRRLDRVVYKGATLSNSECQKEETEEVERTYSSDGISLLHTSRKAIGREGTRDVSDVPDKKVNPDNNGASAPSTMNKATSYYTHTLSFPIVNKNQEKDSQWDTESESQLSVSQMSGSEACASSDLSGVKVRSKTKKQKSHIGSKDGRNSDSSVSSRKKKGSSNKTHIKSKFSPGSLEYIEQQLCGRIFSGWVEERRWVDTVHAYRDVIEVDEWEVEMNQHLNAIITSIPGVHEGTKWINLTPPGESPCYCLWVLLPAPPIPGHYWYTITGVHLEPQFGLRLLVKEIRRIHEHDGETDIARRRRHQMKSLTDSGTSFQTLREQFQEWVNQACQLSFSAVWCTLSSTVTLGNIKEVFRFVAVLVMTLVIGLFSFWRDTHNLGLRYIREVGIFLRNITPFLQSLLAFIEKLIGGMYLLIAMVYRDWRRPSAPPPSYPQRGQSPLYLPQGQGAVLGAGGSRVVKYVPPQQWVFKSQSNESSPS</sequence>
<feature type="compositionally biased region" description="Polar residues" evidence="1">
    <location>
        <begin position="149"/>
        <end position="160"/>
    </location>
</feature>
<evidence type="ECO:0000313" key="3">
    <source>
        <dbReference type="EMBL" id="KAK8749995.1"/>
    </source>
</evidence>
<evidence type="ECO:0000313" key="4">
    <source>
        <dbReference type="Proteomes" id="UP001445076"/>
    </source>
</evidence>
<dbReference type="EMBL" id="JARKIK010000008">
    <property type="protein sequence ID" value="KAK8749997.1"/>
    <property type="molecule type" value="Genomic_DNA"/>
</dbReference>
<dbReference type="Proteomes" id="UP001445076">
    <property type="component" value="Unassembled WGS sequence"/>
</dbReference>